<dbReference type="CDD" id="cd16027">
    <property type="entry name" value="SGSH"/>
    <property type="match status" value="1"/>
</dbReference>
<evidence type="ECO:0000256" key="1">
    <source>
        <dbReference type="ARBA" id="ARBA00008779"/>
    </source>
</evidence>
<dbReference type="InterPro" id="IPR017850">
    <property type="entry name" value="Alkaline_phosphatase_core_sf"/>
</dbReference>
<dbReference type="Pfam" id="PF00884">
    <property type="entry name" value="Sulfatase"/>
    <property type="match status" value="2"/>
</dbReference>
<comment type="similarity">
    <text evidence="1">Belongs to the sulfatase family.</text>
</comment>
<dbReference type="PROSITE" id="PS51257">
    <property type="entry name" value="PROKAR_LIPOPROTEIN"/>
    <property type="match status" value="1"/>
</dbReference>
<evidence type="ECO:0000259" key="3">
    <source>
        <dbReference type="Pfam" id="PF00884"/>
    </source>
</evidence>
<dbReference type="InterPro" id="IPR000917">
    <property type="entry name" value="Sulfatase_N"/>
</dbReference>
<dbReference type="PANTHER" id="PTHR43751:SF1">
    <property type="entry name" value="SULFATASE ATSG-RELATED"/>
    <property type="match status" value="1"/>
</dbReference>
<dbReference type="EMBL" id="UOEP01000010">
    <property type="protein sequence ID" value="VAW12813.1"/>
    <property type="molecule type" value="Genomic_DNA"/>
</dbReference>
<dbReference type="InterPro" id="IPR024607">
    <property type="entry name" value="Sulfatase_CS"/>
</dbReference>
<sequence length="458" mass="51716">MAVKNILITTFISVVAFFLITSCTSKKTGDKPNFIIFIADDAAWDDAGCYGNQGIRTPNIDKLAAEGIKFNSAFLTTSSCSPSRCSILTGLYPHNTGAGELHMPLPSDKLLFPGELQKAGYYTVSAGKWHLGPERAEFDSIYQKRGPSGCEDWVRSVQNRPKDKPFFMWLASIDPHRTYEPNIIPEPHSPEDVVVPPFLPDNDSTRKDLSMYYDEIARLDSYIGKVMAVLKEQGVDKNTMVIYMTDNGRPFPSCKTRLLDSGIKTPFVVRWPEKIKSGIETNSLISSVDIAPTICELAGVELPEVFQGVSFAPVLTDTNFVSRNYVVAEHNWHDYQAHERSIRTDKFLYIRNAFPELNASPPADAVSSITYQEMIRLEKSGGLDKYQLDCFITPRSTEELYDVVNDRFQFNNLAGDPDYREQLIDMRDLLNKWIVETNDSVSVNPTPDKFDRWTGRRL</sequence>
<accession>A0A3B0T9R7</accession>
<dbReference type="PROSITE" id="PS00149">
    <property type="entry name" value="SULFATASE_2"/>
    <property type="match status" value="1"/>
</dbReference>
<dbReference type="Gene3D" id="3.40.720.10">
    <property type="entry name" value="Alkaline Phosphatase, subunit A"/>
    <property type="match status" value="1"/>
</dbReference>
<gene>
    <name evidence="4" type="ORF">MNBD_BACTEROID01-974</name>
</gene>
<dbReference type="InterPro" id="IPR052701">
    <property type="entry name" value="GAG_Ulvan_Degrading_Sulfatases"/>
</dbReference>
<dbReference type="PANTHER" id="PTHR43751">
    <property type="entry name" value="SULFATASE"/>
    <property type="match status" value="1"/>
</dbReference>
<evidence type="ECO:0000313" key="4">
    <source>
        <dbReference type="EMBL" id="VAW12813.1"/>
    </source>
</evidence>
<protein>
    <submittedName>
        <fullName evidence="4">Sulfatase</fullName>
    </submittedName>
</protein>
<feature type="domain" description="Sulfatase N-terminal" evidence="3">
    <location>
        <begin position="157"/>
        <end position="300"/>
    </location>
</feature>
<dbReference type="SUPFAM" id="SSF53649">
    <property type="entry name" value="Alkaline phosphatase-like"/>
    <property type="match status" value="1"/>
</dbReference>
<feature type="domain" description="Sulfatase N-terminal" evidence="3">
    <location>
        <begin position="32"/>
        <end position="133"/>
    </location>
</feature>
<evidence type="ECO:0000256" key="2">
    <source>
        <dbReference type="ARBA" id="ARBA00022801"/>
    </source>
</evidence>
<dbReference type="PROSITE" id="PS00523">
    <property type="entry name" value="SULFATASE_1"/>
    <property type="match status" value="1"/>
</dbReference>
<keyword evidence="2" id="KW-0378">Hydrolase</keyword>
<organism evidence="4">
    <name type="scientific">hydrothermal vent metagenome</name>
    <dbReference type="NCBI Taxonomy" id="652676"/>
    <lineage>
        <taxon>unclassified sequences</taxon>
        <taxon>metagenomes</taxon>
        <taxon>ecological metagenomes</taxon>
    </lineage>
</organism>
<dbReference type="AlphaFoldDB" id="A0A3B0T9R7"/>
<name>A0A3B0T9R7_9ZZZZ</name>
<reference evidence="4" key="1">
    <citation type="submission" date="2018-06" db="EMBL/GenBank/DDBJ databases">
        <authorList>
            <person name="Zhirakovskaya E."/>
        </authorList>
    </citation>
    <scope>NUCLEOTIDE SEQUENCE</scope>
</reference>
<proteinExistence type="inferred from homology"/>
<dbReference type="GO" id="GO:0016787">
    <property type="term" value="F:hydrolase activity"/>
    <property type="evidence" value="ECO:0007669"/>
    <property type="project" value="UniProtKB-KW"/>
</dbReference>